<dbReference type="AlphaFoldDB" id="C1LFI6"/>
<sequence>MSLNNFINKSILLNCHHTNLDDLEDQQLNYLNYKRSQIHFISHLASAHKHDSLIKTLIKWLFDSNNLVSILEHLVGAGYLVSPVNLSEIVYKIKWTEPK</sequence>
<proteinExistence type="evidence at transcript level"/>
<protein>
    <submittedName>
        <fullName evidence="1">Hypotheticial protein</fullName>
    </submittedName>
</protein>
<dbReference type="EMBL" id="FN317734">
    <property type="protein sequence ID" value="CAX73464.1"/>
    <property type="molecule type" value="mRNA"/>
</dbReference>
<evidence type="ECO:0000313" key="1">
    <source>
        <dbReference type="EMBL" id="CAX73464.1"/>
    </source>
</evidence>
<name>C1LFI6_SCHJA</name>
<organism evidence="1">
    <name type="scientific">Schistosoma japonicum</name>
    <name type="common">Blood fluke</name>
    <dbReference type="NCBI Taxonomy" id="6182"/>
    <lineage>
        <taxon>Eukaryota</taxon>
        <taxon>Metazoa</taxon>
        <taxon>Spiralia</taxon>
        <taxon>Lophotrochozoa</taxon>
        <taxon>Platyhelminthes</taxon>
        <taxon>Trematoda</taxon>
        <taxon>Digenea</taxon>
        <taxon>Strigeidida</taxon>
        <taxon>Schistosomatoidea</taxon>
        <taxon>Schistosomatidae</taxon>
        <taxon>Schistosoma</taxon>
    </lineage>
</organism>
<accession>C1LFI6</accession>
<reference evidence="1" key="1">
    <citation type="journal article" date="2009" name="Nature">
        <title>The Schistosoma japonicum genome reveals features of host-parasite interplay.</title>
        <authorList>
            <person name="Liu F."/>
            <person name="Zhou Y."/>
            <person name="Wang Z.Q."/>
            <person name="Lu G."/>
            <person name="Zheng H."/>
            <person name="Brindley P.J."/>
            <person name="McManus D.P."/>
            <person name="Blair D."/>
            <person name="Zhang Q.H."/>
            <person name="Zhong Y."/>
            <person name="Wang S."/>
            <person name="Han Z.G."/>
            <person name="Chen Z."/>
        </authorList>
    </citation>
    <scope>NUCLEOTIDE SEQUENCE</scope>
    <source>
        <strain evidence="1">Anhui</strain>
    </source>
</reference>
<reference evidence="1" key="2">
    <citation type="submission" date="2009-03" db="EMBL/GenBank/DDBJ databases">
        <authorList>
            <person name="Gang L."/>
        </authorList>
    </citation>
    <scope>NUCLEOTIDE SEQUENCE</scope>
    <source>
        <strain evidence="1">Anhui</strain>
    </source>
</reference>